<dbReference type="PANTHER" id="PTHR13847">
    <property type="entry name" value="SARCOSINE DEHYDROGENASE-RELATED"/>
    <property type="match status" value="1"/>
</dbReference>
<name>A0A1Q9AZ53_9HYPH</name>
<dbReference type="OrthoDB" id="9805337at2"/>
<dbReference type="Pfam" id="PF01266">
    <property type="entry name" value="DAO"/>
    <property type="match status" value="1"/>
</dbReference>
<dbReference type="RefSeq" id="WP_075626862.1">
    <property type="nucleotide sequence ID" value="NZ_FOAM01000006.1"/>
</dbReference>
<dbReference type="Gene3D" id="3.30.9.10">
    <property type="entry name" value="D-Amino Acid Oxidase, subunit A, domain 2"/>
    <property type="match status" value="1"/>
</dbReference>
<dbReference type="InterPro" id="IPR036188">
    <property type="entry name" value="FAD/NAD-bd_sf"/>
</dbReference>
<reference evidence="3 4" key="1">
    <citation type="submission" date="2016-09" db="EMBL/GenBank/DDBJ databases">
        <title>Rhizobium sp. nov., a novel species isolated from the rice rhizosphere.</title>
        <authorList>
            <person name="Zhao J."/>
            <person name="Zhang X."/>
        </authorList>
    </citation>
    <scope>NUCLEOTIDE SEQUENCE [LARGE SCALE GENOMIC DNA]</scope>
    <source>
        <strain evidence="3 4">1.7048</strain>
    </source>
</reference>
<proteinExistence type="predicted"/>
<dbReference type="SUPFAM" id="SSF51905">
    <property type="entry name" value="FAD/NAD(P)-binding domain"/>
    <property type="match status" value="1"/>
</dbReference>
<dbReference type="GO" id="GO:0005737">
    <property type="term" value="C:cytoplasm"/>
    <property type="evidence" value="ECO:0007669"/>
    <property type="project" value="TreeGrafter"/>
</dbReference>
<comment type="caution">
    <text evidence="3">The sequence shown here is derived from an EMBL/GenBank/DDBJ whole genome shotgun (WGS) entry which is preliminary data.</text>
</comment>
<dbReference type="Gene3D" id="3.50.50.60">
    <property type="entry name" value="FAD/NAD(P)-binding domain"/>
    <property type="match status" value="2"/>
</dbReference>
<dbReference type="EMBL" id="MKIP01000034">
    <property type="protein sequence ID" value="OLP60970.1"/>
    <property type="molecule type" value="Genomic_DNA"/>
</dbReference>
<gene>
    <name evidence="3" type="ORF">BJF93_02555</name>
</gene>
<keyword evidence="4" id="KW-1185">Reference proteome</keyword>
<feature type="domain" description="FAD dependent oxidoreductase" evidence="2">
    <location>
        <begin position="4"/>
        <end position="392"/>
    </location>
</feature>
<evidence type="ECO:0000313" key="3">
    <source>
        <dbReference type="EMBL" id="OLP60970.1"/>
    </source>
</evidence>
<dbReference type="InterPro" id="IPR006076">
    <property type="entry name" value="FAD-dep_OxRdtase"/>
</dbReference>
<evidence type="ECO:0000313" key="4">
    <source>
        <dbReference type="Proteomes" id="UP000186364"/>
    </source>
</evidence>
<dbReference type="GO" id="GO:0016491">
    <property type="term" value="F:oxidoreductase activity"/>
    <property type="evidence" value="ECO:0007669"/>
    <property type="project" value="UniProtKB-KW"/>
</dbReference>
<dbReference type="PANTHER" id="PTHR13847:SF289">
    <property type="entry name" value="GLYCINE OXIDASE"/>
    <property type="match status" value="1"/>
</dbReference>
<evidence type="ECO:0000259" key="2">
    <source>
        <dbReference type="Pfam" id="PF01266"/>
    </source>
</evidence>
<dbReference type="AlphaFoldDB" id="A0A1Q9AZ53"/>
<dbReference type="Proteomes" id="UP000186364">
    <property type="component" value="Unassembled WGS sequence"/>
</dbReference>
<organism evidence="3 4">
    <name type="scientific">Xaviernesmea oryzae</name>
    <dbReference type="NCBI Taxonomy" id="464029"/>
    <lineage>
        <taxon>Bacteria</taxon>
        <taxon>Pseudomonadati</taxon>
        <taxon>Pseudomonadota</taxon>
        <taxon>Alphaproteobacteria</taxon>
        <taxon>Hyphomicrobiales</taxon>
        <taxon>Rhizobiaceae</taxon>
        <taxon>Rhizobium/Agrobacterium group</taxon>
        <taxon>Xaviernesmea</taxon>
    </lineage>
</organism>
<evidence type="ECO:0000256" key="1">
    <source>
        <dbReference type="ARBA" id="ARBA00023002"/>
    </source>
</evidence>
<sequence>MARIGIAGAGVIGAAIAVQLIERGHAVTVFEKDGGGLPASVGNASILAIPEIDPIARPDMLFAAPKWLVDPLGPLTLRWQDLPALSPWLAALLAAARPQRVDASRQALGFLMRQALAAHAHLGALVGLEGHIRHTGALHVYDSQSSLDKAFQHEQRNARLLGFEVERLNAAETRARVPALEGALAGAVFSAGYHTLNHPETFLARLRQVIRDRGRIEDQAVTAVLPAANGVSLRTASGDHAFDKVVVASGVWSRDLVRRLGLRVLLETERGYNTTWTDPPLSLPMPVFFSEHGFVATPLDNALRVGGAVELAQPEAPANFARASAMRTKMRRYVPALPETGGVEWMGRRPSTPDSVPVIGLSPQDPRIAFAFGHGHLGLTLSAVTGRHIADLLEGSADPALAPFSISRFQ</sequence>
<dbReference type="SUPFAM" id="SSF54373">
    <property type="entry name" value="FAD-linked reductases, C-terminal domain"/>
    <property type="match status" value="1"/>
</dbReference>
<keyword evidence="1" id="KW-0560">Oxidoreductase</keyword>
<protein>
    <submittedName>
        <fullName evidence="3">Amino acid dehydrogenase</fullName>
    </submittedName>
</protein>
<accession>A0A1Q9AZ53</accession>